<dbReference type="EMBL" id="JAAOXG010000059">
    <property type="protein sequence ID" value="NNJ32456.1"/>
    <property type="molecule type" value="Genomic_DNA"/>
</dbReference>
<reference evidence="1 2" key="1">
    <citation type="submission" date="2020-03" db="EMBL/GenBank/DDBJ databases">
        <title>Genome Sequence of industrial isolate, B5A.</title>
        <authorList>
            <person name="Sharma S."/>
            <person name="Patil P.B."/>
            <person name="Korpole S."/>
        </authorList>
    </citation>
    <scope>NUCLEOTIDE SEQUENCE [LARGE SCALE GENOMIC DNA]</scope>
    <source>
        <strain evidence="1 2">PI-S10-B5A</strain>
    </source>
</reference>
<keyword evidence="2" id="KW-1185">Reference proteome</keyword>
<dbReference type="Proteomes" id="UP000539052">
    <property type="component" value="Unassembled WGS sequence"/>
</dbReference>
<dbReference type="RefSeq" id="WP_170823529.1">
    <property type="nucleotide sequence ID" value="NZ_JAAOXG010000059.1"/>
</dbReference>
<sequence>MVINDGFIFTNQVREYCLENKELKNRDNSPSLNVIKSTGSIKKVTYNLSDHIALIDILSVNITDDRAILNYISKYGPLFLDKNRTDNLNEVSEEVIDINHIKSNILLLQCLVNLITSLQKQDDIGMVVNVAFLLLTKTPLDERYAVCFRRWFHDQRKDNYLYIYGESKLNQYIDYMITLLKNKSQKFWLYLPEYDQCLSLINYINNCFDVNFIEQQNLDSFHTNVINNITRFPHEALDILKSVCIYTIETELNNSLYYINPRIKVMSNGKLTGDWYISDLYIALCLDIYLSFASDKTFRKCINPTCNQYFEVDPGDTRKKYCSPRCAQLMAKRKQREREKAKREQDKCDTI</sequence>
<evidence type="ECO:0008006" key="3">
    <source>
        <dbReference type="Google" id="ProtNLM"/>
    </source>
</evidence>
<comment type="caution">
    <text evidence="1">The sequence shown here is derived from an EMBL/GenBank/DDBJ whole genome shotgun (WGS) entry which is preliminary data.</text>
</comment>
<organism evidence="1 2">
    <name type="scientific">Lacrimispora defluvii</name>
    <dbReference type="NCBI Taxonomy" id="2719233"/>
    <lineage>
        <taxon>Bacteria</taxon>
        <taxon>Bacillati</taxon>
        <taxon>Bacillota</taxon>
        <taxon>Clostridia</taxon>
        <taxon>Lachnospirales</taxon>
        <taxon>Lachnospiraceae</taxon>
        <taxon>Lacrimispora</taxon>
    </lineage>
</organism>
<name>A0ABX1VVT7_9FIRM</name>
<evidence type="ECO:0000313" key="1">
    <source>
        <dbReference type="EMBL" id="NNJ32456.1"/>
    </source>
</evidence>
<gene>
    <name evidence="1" type="ORF">G9470_22075</name>
</gene>
<evidence type="ECO:0000313" key="2">
    <source>
        <dbReference type="Proteomes" id="UP000539052"/>
    </source>
</evidence>
<accession>A0ABX1VVT7</accession>
<proteinExistence type="predicted"/>
<protein>
    <recommendedName>
        <fullName evidence="3">CGNR zinc finger domain-containing protein</fullName>
    </recommendedName>
</protein>